<dbReference type="AlphaFoldDB" id="A0A1R1JNQ8"/>
<comment type="caution">
    <text evidence="2">The sequence shown here is derived from an EMBL/GenBank/DDBJ whole genome shotgun (WGS) entry which is preliminary data.</text>
</comment>
<evidence type="ECO:0008006" key="4">
    <source>
        <dbReference type="Google" id="ProtNLM"/>
    </source>
</evidence>
<dbReference type="SUPFAM" id="SSF50494">
    <property type="entry name" value="Trypsin-like serine proteases"/>
    <property type="match status" value="1"/>
</dbReference>
<name>A0A1R1JNQ8_ALCXX</name>
<dbReference type="Pfam" id="PF13365">
    <property type="entry name" value="Trypsin_2"/>
    <property type="match status" value="1"/>
</dbReference>
<dbReference type="EMBL" id="MJMN01000035">
    <property type="protein sequence ID" value="OMG80721.1"/>
    <property type="molecule type" value="Genomic_DNA"/>
</dbReference>
<accession>A0A1R1JNQ8</accession>
<protein>
    <recommendedName>
        <fullName evidence="4">Serine protease</fullName>
    </recommendedName>
</protein>
<evidence type="ECO:0000313" key="2">
    <source>
        <dbReference type="EMBL" id="OMG80721.1"/>
    </source>
</evidence>
<dbReference type="Proteomes" id="UP000187251">
    <property type="component" value="Unassembled WGS sequence"/>
</dbReference>
<dbReference type="InterPro" id="IPR009003">
    <property type="entry name" value="Peptidase_S1_PA"/>
</dbReference>
<proteinExistence type="predicted"/>
<sequence length="277" mass="29862">MATDLEGRPHAVGTAFVINHSDDGRTATCLTAAHVFTEVHRLQTKPARHTPSALAEFLPPPKPIDIDRKLVRAIGTAGGRAEAAIIEGLTYDEDRDVALFDVKLQDASPDGFFCSRFEVTGELPDVGEMVCVLSFAGLAMEQKEDYGAQGYMATLSKSLMFRVGRVLQHFPVGQRLCKGPCIETSIPVFSGMSGGPLMRYSTEGPMLISALVSFDPDLDCEDKNNRDIEGRSVFAALPVSVSEGAEGRKFVEILMPEDKGVGTMKSPDQGGPGLQDR</sequence>
<organism evidence="2 3">
    <name type="scientific">Alcaligenes xylosoxydans xylosoxydans</name>
    <name type="common">Achromobacter xylosoxidans</name>
    <dbReference type="NCBI Taxonomy" id="85698"/>
    <lineage>
        <taxon>Bacteria</taxon>
        <taxon>Pseudomonadati</taxon>
        <taxon>Pseudomonadota</taxon>
        <taxon>Betaproteobacteria</taxon>
        <taxon>Burkholderiales</taxon>
        <taxon>Alcaligenaceae</taxon>
        <taxon>Achromobacter</taxon>
    </lineage>
</organism>
<evidence type="ECO:0000256" key="1">
    <source>
        <dbReference type="SAM" id="MobiDB-lite"/>
    </source>
</evidence>
<evidence type="ECO:0000313" key="3">
    <source>
        <dbReference type="Proteomes" id="UP000187251"/>
    </source>
</evidence>
<feature type="region of interest" description="Disordered" evidence="1">
    <location>
        <begin position="258"/>
        <end position="277"/>
    </location>
</feature>
<reference evidence="2 3" key="1">
    <citation type="submission" date="2016-09" db="EMBL/GenBank/DDBJ databases">
        <title>Phylogenomics of Achromobacter.</title>
        <authorList>
            <person name="Jeukens J."/>
            <person name="Freschi L."/>
            <person name="Vincent A.T."/>
            <person name="Emond-Rheault J.-G."/>
            <person name="Kukavica-Ibrulj I."/>
            <person name="Charette S.J."/>
            <person name="Levesque R.C."/>
        </authorList>
    </citation>
    <scope>NUCLEOTIDE SEQUENCE [LARGE SCALE GENOMIC DNA]</scope>
    <source>
        <strain evidence="2 3">AUS488</strain>
    </source>
</reference>
<gene>
    <name evidence="2" type="ORF">BIZ92_12590</name>
</gene>